<dbReference type="NCBIfam" id="TIGR03109">
    <property type="entry name" value="exosort_XrtA"/>
    <property type="match status" value="1"/>
</dbReference>
<dbReference type="InterPro" id="IPR019127">
    <property type="entry name" value="Exosortase"/>
</dbReference>
<feature type="domain" description="Methanolan biosynthesis EpsI" evidence="9">
    <location>
        <begin position="313"/>
        <end position="496"/>
    </location>
</feature>
<accession>A0ABS1WYY3</accession>
<dbReference type="InterPro" id="IPR014263">
    <property type="entry name" value="Methanolan_biosynth_EpsI"/>
</dbReference>
<feature type="transmembrane region" description="Helical" evidence="8">
    <location>
        <begin position="172"/>
        <end position="190"/>
    </location>
</feature>
<feature type="transmembrane region" description="Helical" evidence="8">
    <location>
        <begin position="268"/>
        <end position="287"/>
    </location>
</feature>
<proteinExistence type="predicted"/>
<dbReference type="NCBIfam" id="TIGR02602">
    <property type="entry name" value="8TM_EpsH"/>
    <property type="match status" value="1"/>
</dbReference>
<dbReference type="InterPro" id="IPR013426">
    <property type="entry name" value="EpsH-like"/>
</dbReference>
<sequence>MSSPRLPSAPLADIASNPTASSRALNLRAAGSIAIVVLGLLLFWPTTASLIEHWEDTVRRTYTHGYLLVGIVLWLLWRNRVLWADVPVRPSLLAFLGVLGAGVVWLIALRAALQIVHQVLLPLILFGAFVSCYGWQAGRRLSLTFALLYFAVPVWDVFTPLLQTASVVAVQFLLRVVSIPAFVSGNIFTLPAGSLEVADGCAGLHFFVVGLTIAALYGEINHDSLWTRIKLMAFAMVLAMLTNWVRIFIIAIAAQATDMQHYLVREEHYSFGWALFAVTLVAFFLVVRRWPAAPEPQATAAVGAPISWLGAALAGAGLLFAPVWQHIDDNVVADHAPAQALPNAMTGWSVARDTHSDWLPVFNGADVTERATFTRAGASVEAFAATYKNQHQGKELMGFGNSLEGESLHVSRRGGAEHPWLETEATDSLGERWLLWHSYRLDERWFDRPLALQIQYGIGALMGAPAASILAFRTPCKGVDCTDARATLQHFAATVRSSDKQ</sequence>
<keyword evidence="7 8" id="KW-0472">Membrane</keyword>
<dbReference type="InterPro" id="IPR026392">
    <property type="entry name" value="Exo/Archaeosortase_dom"/>
</dbReference>
<evidence type="ECO:0000256" key="7">
    <source>
        <dbReference type="ARBA" id="ARBA00023136"/>
    </source>
</evidence>
<reference evidence="10 11" key="1">
    <citation type="journal article" date="2021" name="Int. J. Syst. Evol. Microbiol.">
        <title>Steroidobacter gossypii sp. nov., isolated from soil of cotton cropping field.</title>
        <authorList>
            <person name="Huang R."/>
            <person name="Yang S."/>
            <person name="Zhen C."/>
            <person name="Liu W."/>
        </authorList>
    </citation>
    <scope>NUCLEOTIDE SEQUENCE [LARGE SCALE GENOMIC DNA]</scope>
    <source>
        <strain evidence="10 11">S1-65</strain>
    </source>
</reference>
<feature type="transmembrane region" description="Helical" evidence="8">
    <location>
        <begin position="29"/>
        <end position="51"/>
    </location>
</feature>
<feature type="transmembrane region" description="Helical" evidence="8">
    <location>
        <begin position="202"/>
        <end position="220"/>
    </location>
</feature>
<keyword evidence="6 8" id="KW-1133">Transmembrane helix</keyword>
<feature type="transmembrane region" description="Helical" evidence="8">
    <location>
        <begin position="299"/>
        <end position="324"/>
    </location>
</feature>
<dbReference type="EC" id="3.4.22.-" evidence="10"/>
<dbReference type="GO" id="GO:0016787">
    <property type="term" value="F:hydrolase activity"/>
    <property type="evidence" value="ECO:0007669"/>
    <property type="project" value="UniProtKB-KW"/>
</dbReference>
<feature type="transmembrane region" description="Helical" evidence="8">
    <location>
        <begin position="232"/>
        <end position="256"/>
    </location>
</feature>
<comment type="caution">
    <text evidence="10">The sequence shown here is derived from an EMBL/GenBank/DDBJ whole genome shotgun (WGS) entry which is preliminary data.</text>
</comment>
<keyword evidence="4 8" id="KW-0812">Transmembrane</keyword>
<feature type="transmembrane region" description="Helical" evidence="8">
    <location>
        <begin position="119"/>
        <end position="137"/>
    </location>
</feature>
<evidence type="ECO:0000256" key="4">
    <source>
        <dbReference type="ARBA" id="ARBA00022692"/>
    </source>
</evidence>
<evidence type="ECO:0000256" key="3">
    <source>
        <dbReference type="ARBA" id="ARBA00022670"/>
    </source>
</evidence>
<evidence type="ECO:0000259" key="9">
    <source>
        <dbReference type="Pfam" id="PF11984"/>
    </source>
</evidence>
<gene>
    <name evidence="10" type="primary">xrt</name>
    <name evidence="10" type="ORF">JM946_15785</name>
</gene>
<evidence type="ECO:0000256" key="6">
    <source>
        <dbReference type="ARBA" id="ARBA00022989"/>
    </source>
</evidence>
<dbReference type="Pfam" id="PF09721">
    <property type="entry name" value="Exosortase_EpsH"/>
    <property type="match status" value="1"/>
</dbReference>
<evidence type="ECO:0000256" key="5">
    <source>
        <dbReference type="ARBA" id="ARBA00022801"/>
    </source>
</evidence>
<protein>
    <submittedName>
        <fullName evidence="10">Exosortase</fullName>
        <ecNumber evidence="10">3.4.22.-</ecNumber>
    </submittedName>
</protein>
<dbReference type="RefSeq" id="WP_203168305.1">
    <property type="nucleotide sequence ID" value="NZ_JAEVLS010000003.1"/>
</dbReference>
<feature type="transmembrane region" description="Helical" evidence="8">
    <location>
        <begin position="143"/>
        <end position="165"/>
    </location>
</feature>
<dbReference type="Proteomes" id="UP000661077">
    <property type="component" value="Unassembled WGS sequence"/>
</dbReference>
<evidence type="ECO:0000256" key="2">
    <source>
        <dbReference type="ARBA" id="ARBA00022475"/>
    </source>
</evidence>
<dbReference type="NCBIfam" id="TIGR04178">
    <property type="entry name" value="exo_archaeo"/>
    <property type="match status" value="1"/>
</dbReference>
<evidence type="ECO:0000313" key="10">
    <source>
        <dbReference type="EMBL" id="MBM0106193.1"/>
    </source>
</evidence>
<evidence type="ECO:0000256" key="1">
    <source>
        <dbReference type="ARBA" id="ARBA00004651"/>
    </source>
</evidence>
<evidence type="ECO:0000313" key="11">
    <source>
        <dbReference type="Proteomes" id="UP000661077"/>
    </source>
</evidence>
<comment type="subcellular location">
    <subcellularLocation>
        <location evidence="1">Cell membrane</location>
        <topology evidence="1">Multi-pass membrane protein</topology>
    </subcellularLocation>
</comment>
<feature type="transmembrane region" description="Helical" evidence="8">
    <location>
        <begin position="63"/>
        <end position="80"/>
    </location>
</feature>
<organism evidence="10 11">
    <name type="scientific">Steroidobacter gossypii</name>
    <dbReference type="NCBI Taxonomy" id="2805490"/>
    <lineage>
        <taxon>Bacteria</taxon>
        <taxon>Pseudomonadati</taxon>
        <taxon>Pseudomonadota</taxon>
        <taxon>Gammaproteobacteria</taxon>
        <taxon>Steroidobacterales</taxon>
        <taxon>Steroidobacteraceae</taxon>
        <taxon>Steroidobacter</taxon>
    </lineage>
</organism>
<keyword evidence="3" id="KW-0645">Protease</keyword>
<evidence type="ECO:0000256" key="8">
    <source>
        <dbReference type="SAM" id="Phobius"/>
    </source>
</evidence>
<feature type="transmembrane region" description="Helical" evidence="8">
    <location>
        <begin position="92"/>
        <end position="112"/>
    </location>
</feature>
<dbReference type="InterPro" id="IPR017540">
    <property type="entry name" value="Exosortase-1"/>
</dbReference>
<keyword evidence="11" id="KW-1185">Reference proteome</keyword>
<keyword evidence="2" id="KW-1003">Cell membrane</keyword>
<keyword evidence="5 10" id="KW-0378">Hydrolase</keyword>
<dbReference type="Pfam" id="PF11984">
    <property type="entry name" value="DUF3485"/>
    <property type="match status" value="1"/>
</dbReference>
<name>A0ABS1WYY3_9GAMM</name>
<dbReference type="EMBL" id="JAEVLS010000003">
    <property type="protein sequence ID" value="MBM0106193.1"/>
    <property type="molecule type" value="Genomic_DNA"/>
</dbReference>